<dbReference type="InterPro" id="IPR013785">
    <property type="entry name" value="Aldolase_TIM"/>
</dbReference>
<dbReference type="Gene3D" id="3.20.20.70">
    <property type="entry name" value="Aldolase class I"/>
    <property type="match status" value="1"/>
</dbReference>
<keyword evidence="11" id="KW-1185">Reference proteome</keyword>
<evidence type="ECO:0000256" key="6">
    <source>
        <dbReference type="ARBA" id="ARBA00023141"/>
    </source>
</evidence>
<dbReference type="EMBL" id="CP097636">
    <property type="protein sequence ID" value="URI10940.1"/>
    <property type="molecule type" value="Genomic_DNA"/>
</dbReference>
<dbReference type="InterPro" id="IPR006219">
    <property type="entry name" value="DAHP_synth_1"/>
</dbReference>
<evidence type="ECO:0000313" key="10">
    <source>
        <dbReference type="EMBL" id="URI10940.1"/>
    </source>
</evidence>
<keyword evidence="4 8" id="KW-0028">Amino-acid biosynthesis</keyword>
<keyword evidence="5 8" id="KW-0808">Transferase</keyword>
<dbReference type="Pfam" id="PF00793">
    <property type="entry name" value="DAHP_synth_1"/>
    <property type="match status" value="1"/>
</dbReference>
<comment type="function">
    <text evidence="1 8">Stereospecific condensation of phosphoenolpyruvate (PEP) and D-erythrose-4-phosphate (E4P) giving rise to 3-deoxy-D-arabino-heptulosonate-7-phosphate (DAHP).</text>
</comment>
<dbReference type="PANTHER" id="PTHR21225">
    <property type="entry name" value="PHOSPHO-2-DEHYDRO-3-DEOXYHEPTONATE ALDOLASE DAHP SYNTHETASE"/>
    <property type="match status" value="1"/>
</dbReference>
<evidence type="ECO:0000256" key="3">
    <source>
        <dbReference type="ARBA" id="ARBA00007985"/>
    </source>
</evidence>
<evidence type="ECO:0000256" key="2">
    <source>
        <dbReference type="ARBA" id="ARBA00004688"/>
    </source>
</evidence>
<proteinExistence type="inferred from homology"/>
<evidence type="ECO:0000256" key="8">
    <source>
        <dbReference type="PIRNR" id="PIRNR001361"/>
    </source>
</evidence>
<keyword evidence="6 8" id="KW-0057">Aromatic amino acid biosynthesis</keyword>
<comment type="similarity">
    <text evidence="3 8">Belongs to the class-I DAHP synthase family.</text>
</comment>
<dbReference type="RefSeq" id="WP_250199143.1">
    <property type="nucleotide sequence ID" value="NZ_CP097636.1"/>
</dbReference>
<evidence type="ECO:0000313" key="11">
    <source>
        <dbReference type="Proteomes" id="UP001056201"/>
    </source>
</evidence>
<evidence type="ECO:0000256" key="7">
    <source>
        <dbReference type="ARBA" id="ARBA00047508"/>
    </source>
</evidence>
<name>A0ABY4SHZ3_AQUTE</name>
<protein>
    <recommendedName>
        <fullName evidence="8">Phospho-2-dehydro-3-deoxyheptonate aldolase</fullName>
        <ecNumber evidence="8">2.5.1.54</ecNumber>
    </recommendedName>
</protein>
<dbReference type="PIRSF" id="PIRSF001361">
    <property type="entry name" value="DAHP_synthase"/>
    <property type="match status" value="1"/>
</dbReference>
<dbReference type="SUPFAM" id="SSF51569">
    <property type="entry name" value="Aldolase"/>
    <property type="match status" value="1"/>
</dbReference>
<reference evidence="10" key="1">
    <citation type="submission" date="2022-05" db="EMBL/GenBank/DDBJ databases">
        <title>An RpoN-dependent PEP-CTERM gene is involved in floc formation of an Aquincola tertiaricarbonis strain.</title>
        <authorList>
            <person name="Qiu D."/>
            <person name="Xia M."/>
        </authorList>
    </citation>
    <scope>NUCLEOTIDE SEQUENCE</scope>
    <source>
        <strain evidence="10">RN12</strain>
    </source>
</reference>
<dbReference type="PANTHER" id="PTHR21225:SF12">
    <property type="entry name" value="PHOSPHO-2-DEHYDRO-3-DEOXYHEPTONATE ALDOLASE, TYROSINE-INHIBITED"/>
    <property type="match status" value="1"/>
</dbReference>
<dbReference type="EC" id="2.5.1.54" evidence="8"/>
<accession>A0ABY4SHZ3</accession>
<comment type="catalytic activity">
    <reaction evidence="7 8">
        <text>D-erythrose 4-phosphate + phosphoenolpyruvate + H2O = 7-phospho-2-dehydro-3-deoxy-D-arabino-heptonate + phosphate</text>
        <dbReference type="Rhea" id="RHEA:14717"/>
        <dbReference type="ChEBI" id="CHEBI:15377"/>
        <dbReference type="ChEBI" id="CHEBI:16897"/>
        <dbReference type="ChEBI" id="CHEBI:43474"/>
        <dbReference type="ChEBI" id="CHEBI:58394"/>
        <dbReference type="ChEBI" id="CHEBI:58702"/>
        <dbReference type="EC" id="2.5.1.54"/>
    </reaction>
</comment>
<evidence type="ECO:0000256" key="1">
    <source>
        <dbReference type="ARBA" id="ARBA00003726"/>
    </source>
</evidence>
<organism evidence="10 11">
    <name type="scientific">Aquincola tertiaricarbonis</name>
    <dbReference type="NCBI Taxonomy" id="391953"/>
    <lineage>
        <taxon>Bacteria</taxon>
        <taxon>Pseudomonadati</taxon>
        <taxon>Pseudomonadota</taxon>
        <taxon>Betaproteobacteria</taxon>
        <taxon>Burkholderiales</taxon>
        <taxon>Sphaerotilaceae</taxon>
        <taxon>Aquincola</taxon>
    </lineage>
</organism>
<dbReference type="InterPro" id="IPR006218">
    <property type="entry name" value="DAHP1/KDSA"/>
</dbReference>
<evidence type="ECO:0000259" key="9">
    <source>
        <dbReference type="Pfam" id="PF00793"/>
    </source>
</evidence>
<dbReference type="Proteomes" id="UP001056201">
    <property type="component" value="Chromosome 2"/>
</dbReference>
<dbReference type="NCBIfam" id="TIGR00034">
    <property type="entry name" value="aroFGH"/>
    <property type="match status" value="1"/>
</dbReference>
<dbReference type="GO" id="GO:0003849">
    <property type="term" value="F:3-deoxy-7-phosphoheptulonate synthase activity"/>
    <property type="evidence" value="ECO:0007669"/>
    <property type="project" value="UniProtKB-EC"/>
</dbReference>
<evidence type="ECO:0000256" key="5">
    <source>
        <dbReference type="ARBA" id="ARBA00022679"/>
    </source>
</evidence>
<gene>
    <name evidence="10" type="ORF">MW290_18355</name>
</gene>
<dbReference type="NCBIfam" id="NF009395">
    <property type="entry name" value="PRK12755.1"/>
    <property type="match status" value="1"/>
</dbReference>
<evidence type="ECO:0000256" key="4">
    <source>
        <dbReference type="ARBA" id="ARBA00022605"/>
    </source>
</evidence>
<sequence length="356" mass="38063">MSYTAPISDLHIAHDELLPEPRALREALPAGEAAAAHIRRSREAVRAILRGEDDRLLVITGPCSIHEPASALEYAGRLLPLAQRLQGELLVVMRVYFEKPRTRMGWKGLIYDPGLDGSGDIGQGLHEARRLLLACAAMGMPTASEILDLVTPQYYAELLTWGAIGARTVESPLHRQMASALSAPVGFKNTTYGGLAPAIDAIHVAMQPHTFPSVSLEGRAMVVTTTGNPDGHLILRGGSDGPNYQADSVARAARALRESGLPERVVIDCSHGNSSKDYARQPLVAADVAAQVAAGSTVPCGLMLESHLVEGRQDIRDGRQGLRYGQSVTDACIGWDATVQVLEGLAAAVQARRLPR</sequence>
<comment type="pathway">
    <text evidence="2 8">Metabolic intermediate biosynthesis; chorismate biosynthesis; chorismate from D-erythrose 4-phosphate and phosphoenolpyruvate: step 1/7.</text>
</comment>
<feature type="domain" description="DAHP synthetase I/KDSA" evidence="9">
    <location>
        <begin position="47"/>
        <end position="342"/>
    </location>
</feature>